<dbReference type="SUPFAM" id="SSF47323">
    <property type="entry name" value="Anticodon-binding domain of a subclass of class I aminoacyl-tRNA synthetases"/>
    <property type="match status" value="1"/>
</dbReference>
<dbReference type="PANTHER" id="PTHR11956">
    <property type="entry name" value="ARGINYL-TRNA SYNTHETASE"/>
    <property type="match status" value="1"/>
</dbReference>
<keyword evidence="5 10" id="KW-0067">ATP-binding</keyword>
<dbReference type="Pfam" id="PF03485">
    <property type="entry name" value="Arg_tRNA_synt_N"/>
    <property type="match status" value="1"/>
</dbReference>
<dbReference type="Gene3D" id="3.40.50.620">
    <property type="entry name" value="HUPs"/>
    <property type="match status" value="1"/>
</dbReference>
<dbReference type="InterPro" id="IPR036695">
    <property type="entry name" value="Arg-tRNA-synth_N_sf"/>
</dbReference>
<keyword evidence="4 10" id="KW-0547">Nucleotide-binding</keyword>
<dbReference type="InterPro" id="IPR001412">
    <property type="entry name" value="aa-tRNA-synth_I_CS"/>
</dbReference>
<dbReference type="PROSITE" id="PS00178">
    <property type="entry name" value="AA_TRNA_LIGASE_I"/>
    <property type="match status" value="1"/>
</dbReference>
<evidence type="ECO:0000259" key="12">
    <source>
        <dbReference type="SMART" id="SM00836"/>
    </source>
</evidence>
<dbReference type="Pfam" id="PF00750">
    <property type="entry name" value="tRNA-synt_1d"/>
    <property type="match status" value="1"/>
</dbReference>
<evidence type="ECO:0000256" key="8">
    <source>
        <dbReference type="ARBA" id="ARBA00033033"/>
    </source>
</evidence>
<dbReference type="SUPFAM" id="SSF47616">
    <property type="entry name" value="GST C-terminal domain-like"/>
    <property type="match status" value="1"/>
</dbReference>
<dbReference type="FunFam" id="1.10.730.10:FF:000006">
    <property type="entry name" value="Arginyl-tRNA synthetase 2, mitochondrial"/>
    <property type="match status" value="1"/>
</dbReference>
<dbReference type="Gene3D" id="3.30.1360.70">
    <property type="entry name" value="Arginyl tRNA synthetase N-terminal domain"/>
    <property type="match status" value="1"/>
</dbReference>
<evidence type="ECO:0000256" key="4">
    <source>
        <dbReference type="ARBA" id="ARBA00022741"/>
    </source>
</evidence>
<evidence type="ECO:0000256" key="1">
    <source>
        <dbReference type="ARBA" id="ARBA00005594"/>
    </source>
</evidence>
<dbReference type="AlphaFoldDB" id="A0A6U3TXY6"/>
<dbReference type="InterPro" id="IPR035684">
    <property type="entry name" value="ArgRS_core"/>
</dbReference>
<feature type="domain" description="Arginyl tRNA synthetase N-terminal" evidence="13">
    <location>
        <begin position="255"/>
        <end position="357"/>
    </location>
</feature>
<evidence type="ECO:0000256" key="11">
    <source>
        <dbReference type="SAM" id="MobiDB-lite"/>
    </source>
</evidence>
<dbReference type="EMBL" id="HBGN01031500">
    <property type="protein sequence ID" value="CAD9348234.1"/>
    <property type="molecule type" value="Transcribed_RNA"/>
</dbReference>
<dbReference type="GO" id="GO:0005737">
    <property type="term" value="C:cytoplasm"/>
    <property type="evidence" value="ECO:0007669"/>
    <property type="project" value="InterPro"/>
</dbReference>
<evidence type="ECO:0000256" key="3">
    <source>
        <dbReference type="ARBA" id="ARBA00022598"/>
    </source>
</evidence>
<dbReference type="HAMAP" id="MF_00123">
    <property type="entry name" value="Arg_tRNA_synth"/>
    <property type="match status" value="1"/>
</dbReference>
<comment type="catalytic activity">
    <reaction evidence="9">
        <text>tRNA(Arg) + L-arginine + ATP = L-arginyl-tRNA(Arg) + AMP + diphosphate</text>
        <dbReference type="Rhea" id="RHEA:20301"/>
        <dbReference type="Rhea" id="RHEA-COMP:9658"/>
        <dbReference type="Rhea" id="RHEA-COMP:9673"/>
        <dbReference type="ChEBI" id="CHEBI:30616"/>
        <dbReference type="ChEBI" id="CHEBI:32682"/>
        <dbReference type="ChEBI" id="CHEBI:33019"/>
        <dbReference type="ChEBI" id="CHEBI:78442"/>
        <dbReference type="ChEBI" id="CHEBI:78513"/>
        <dbReference type="ChEBI" id="CHEBI:456215"/>
        <dbReference type="EC" id="6.1.1.19"/>
    </reaction>
</comment>
<evidence type="ECO:0000256" key="5">
    <source>
        <dbReference type="ARBA" id="ARBA00022840"/>
    </source>
</evidence>
<reference evidence="15" key="1">
    <citation type="submission" date="2021-01" db="EMBL/GenBank/DDBJ databases">
        <authorList>
            <person name="Corre E."/>
            <person name="Pelletier E."/>
            <person name="Niang G."/>
            <person name="Scheremetjew M."/>
            <person name="Finn R."/>
            <person name="Kale V."/>
            <person name="Holt S."/>
            <person name="Cochrane G."/>
            <person name="Meng A."/>
            <person name="Brown T."/>
            <person name="Cohen L."/>
        </authorList>
    </citation>
    <scope>NUCLEOTIDE SEQUENCE</scope>
    <source>
        <strain evidence="15">Pop2</strain>
    </source>
</reference>
<feature type="domain" description="DALR anticodon binding" evidence="12">
    <location>
        <begin position="733"/>
        <end position="854"/>
    </location>
</feature>
<dbReference type="PRINTS" id="PR01038">
    <property type="entry name" value="TRNASYNTHARG"/>
</dbReference>
<dbReference type="InterPro" id="IPR036282">
    <property type="entry name" value="Glutathione-S-Trfase_C_sf"/>
</dbReference>
<dbReference type="Gene3D" id="1.10.730.10">
    <property type="entry name" value="Isoleucyl-tRNA Synthetase, Domain 1"/>
    <property type="match status" value="1"/>
</dbReference>
<keyword evidence="6 10" id="KW-0648">Protein biosynthesis</keyword>
<feature type="compositionally biased region" description="Basic and acidic residues" evidence="11">
    <location>
        <begin position="1"/>
        <end position="29"/>
    </location>
</feature>
<evidence type="ECO:0000256" key="7">
    <source>
        <dbReference type="ARBA" id="ARBA00023146"/>
    </source>
</evidence>
<dbReference type="SUPFAM" id="SSF52374">
    <property type="entry name" value="Nucleotidylyl transferase"/>
    <property type="match status" value="1"/>
</dbReference>
<dbReference type="SUPFAM" id="SSF55190">
    <property type="entry name" value="Arginyl-tRNA synthetase (ArgRS), N-terminal 'additional' domain"/>
    <property type="match status" value="1"/>
</dbReference>
<sequence length="854" mass="93619">MSSEGGEKKGLSKTEQKKLAKKAAKDASKKKGGGGGGGAKGGKEAKEAAPPTPIPTQYYLAHGSSNIDDKDATLKASIGSILYNIPLVLSPLPPPSDLAPLLQSPALLCSASSDAVAFGGNAILKSLCLLSSNHVFTSKEDEWLEYERCVLRPAVSSKNAKKINAVLTTLEETLKEKCESVFYLVGSTTTCADVAIVVTLSFIQDAISSTTPTVENYVKHHLSSSAFVTGTSDLSKLLPSNDATSFDTTNPSLLQAVEFVFTQSIRNAFPEALMALGPSILSPDAKVAKCKNAKDGDYQCTSAMPLFQKLKQYGLLPSGCNTPQDVAKYIVKDVEGRGNKIVEDLAVNGPGFILCRITSSYLQTHMNALIQAGSVPRPRGIKPTTCVVDFSSPNIAKEMHVGHLRSTIIGEAVCRLLEFCGNDVKRINHVGDWGTQFGMLIQFLKEEYPDLKGEGDIDQVNITDLTAFYKKAKERFDESPEFKKMSQTNVVKLQSGDKECLGIWQLLCDISRREFKKVYDRLDITTEECGESFYNDKIPAVIQEFDDAGLISIEEGGAKCIFVPKAPIPLMVQKSDGGFGYDSTDMAALKHRTQTVGAKRIICITDYSQADHFKMCFSAAKMIGWVDPSTHKLEHIGFGTVQGEDGKRFKTRSGDTVRLVDLLDEAVNRMEISLKERIGEGKANITLDEVPETASALGYGAVKYFDLRRNPTTNYIFSYNDMLETNGDTAIYLLYAHARLESICTKGKEKHNVDVDELIKANKATIVVGHPAERNLTLQLQMFADMIESTLDDLFPYHVCEFVYNVSTAVSKFVNQCRVLDSPEMESRLLLCRATAIVMRQCFELLGIRPVMRI</sequence>
<dbReference type="PANTHER" id="PTHR11956:SF5">
    <property type="entry name" value="ARGININE--TRNA LIGASE, CYTOPLASMIC"/>
    <property type="match status" value="1"/>
</dbReference>
<evidence type="ECO:0000256" key="10">
    <source>
        <dbReference type="RuleBase" id="RU363038"/>
    </source>
</evidence>
<dbReference type="EC" id="6.1.1.19" evidence="2"/>
<protein>
    <recommendedName>
        <fullName evidence="2">arginine--tRNA ligase</fullName>
        <ecNumber evidence="2">6.1.1.19</ecNumber>
    </recommendedName>
    <alternativeName>
        <fullName evidence="8">Arginyl-tRNA synthetase</fullName>
    </alternativeName>
</protein>
<dbReference type="InterPro" id="IPR009080">
    <property type="entry name" value="tRNAsynth_Ia_anticodon-bd"/>
</dbReference>
<dbReference type="FunFam" id="3.40.50.620:FF:000096">
    <property type="entry name" value="Arginine--tRNA ligase chloroplastic/mitochondrial"/>
    <property type="match status" value="1"/>
</dbReference>
<evidence type="ECO:0000313" key="14">
    <source>
        <dbReference type="EMBL" id="CAD9348233.1"/>
    </source>
</evidence>
<name>A0A6U3TXY6_9STRA</name>
<dbReference type="Pfam" id="PF05746">
    <property type="entry name" value="DALR_1"/>
    <property type="match status" value="1"/>
</dbReference>
<evidence type="ECO:0000256" key="9">
    <source>
        <dbReference type="ARBA" id="ARBA00049339"/>
    </source>
</evidence>
<accession>A0A6U3TXY6</accession>
<evidence type="ECO:0000259" key="13">
    <source>
        <dbReference type="SMART" id="SM01016"/>
    </source>
</evidence>
<evidence type="ECO:0000256" key="6">
    <source>
        <dbReference type="ARBA" id="ARBA00022917"/>
    </source>
</evidence>
<dbReference type="GO" id="GO:0004814">
    <property type="term" value="F:arginine-tRNA ligase activity"/>
    <property type="evidence" value="ECO:0007669"/>
    <property type="project" value="UniProtKB-EC"/>
</dbReference>
<dbReference type="CDD" id="cd00671">
    <property type="entry name" value="ArgRS_core"/>
    <property type="match status" value="1"/>
</dbReference>
<dbReference type="InterPro" id="IPR014729">
    <property type="entry name" value="Rossmann-like_a/b/a_fold"/>
</dbReference>
<dbReference type="SMART" id="SM00836">
    <property type="entry name" value="DALR_1"/>
    <property type="match status" value="1"/>
</dbReference>
<gene>
    <name evidence="14" type="ORF">DBRI1063_LOCUS20310</name>
    <name evidence="15" type="ORF">DBRI1063_LOCUS20311</name>
</gene>
<feature type="region of interest" description="Disordered" evidence="11">
    <location>
        <begin position="1"/>
        <end position="61"/>
    </location>
</feature>
<dbReference type="NCBIfam" id="TIGR00456">
    <property type="entry name" value="argS"/>
    <property type="match status" value="1"/>
</dbReference>
<dbReference type="SMART" id="SM01016">
    <property type="entry name" value="Arg_tRNA_synt_N"/>
    <property type="match status" value="1"/>
</dbReference>
<dbReference type="InterPro" id="IPR001278">
    <property type="entry name" value="Arg-tRNA-ligase"/>
</dbReference>
<dbReference type="InterPro" id="IPR005148">
    <property type="entry name" value="Arg-tRNA-synth_N"/>
</dbReference>
<keyword evidence="7 10" id="KW-0030">Aminoacyl-tRNA synthetase</keyword>
<evidence type="ECO:0000256" key="2">
    <source>
        <dbReference type="ARBA" id="ARBA00012837"/>
    </source>
</evidence>
<dbReference type="InterPro" id="IPR008909">
    <property type="entry name" value="DALR_anticod-bd"/>
</dbReference>
<proteinExistence type="inferred from homology"/>
<dbReference type="EMBL" id="HBGN01031499">
    <property type="protein sequence ID" value="CAD9348233.1"/>
    <property type="molecule type" value="Transcribed_RNA"/>
</dbReference>
<dbReference type="GO" id="GO:0006420">
    <property type="term" value="P:arginyl-tRNA aminoacylation"/>
    <property type="evidence" value="ECO:0007669"/>
    <property type="project" value="InterPro"/>
</dbReference>
<keyword evidence="3 10" id="KW-0436">Ligase</keyword>
<evidence type="ECO:0000313" key="15">
    <source>
        <dbReference type="EMBL" id="CAD9348234.1"/>
    </source>
</evidence>
<organism evidence="15">
    <name type="scientific">Ditylum brightwellii</name>
    <dbReference type="NCBI Taxonomy" id="49249"/>
    <lineage>
        <taxon>Eukaryota</taxon>
        <taxon>Sar</taxon>
        <taxon>Stramenopiles</taxon>
        <taxon>Ochrophyta</taxon>
        <taxon>Bacillariophyta</taxon>
        <taxon>Mediophyceae</taxon>
        <taxon>Lithodesmiophycidae</taxon>
        <taxon>Lithodesmiales</taxon>
        <taxon>Lithodesmiaceae</taxon>
        <taxon>Ditylum</taxon>
    </lineage>
</organism>
<comment type="similarity">
    <text evidence="1 10">Belongs to the class-I aminoacyl-tRNA synthetase family.</text>
</comment>
<dbReference type="GO" id="GO:0005524">
    <property type="term" value="F:ATP binding"/>
    <property type="evidence" value="ECO:0007669"/>
    <property type="project" value="UniProtKB-KW"/>
</dbReference>